<evidence type="ECO:0000313" key="7">
    <source>
        <dbReference type="EMBL" id="VAW22299.1"/>
    </source>
</evidence>
<dbReference type="AlphaFoldDB" id="A0A3B0UCJ6"/>
<evidence type="ECO:0000256" key="5">
    <source>
        <dbReference type="ARBA" id="ARBA00023012"/>
    </source>
</evidence>
<keyword evidence="5" id="KW-0902">Two-component regulatory system</keyword>
<comment type="catalytic activity">
    <reaction evidence="1">
        <text>ATP + protein L-histidine = ADP + protein N-phospho-L-histidine.</text>
        <dbReference type="EC" id="2.7.13.3"/>
    </reaction>
</comment>
<evidence type="ECO:0000256" key="3">
    <source>
        <dbReference type="ARBA" id="ARBA00022679"/>
    </source>
</evidence>
<feature type="domain" description="Histidine kinase" evidence="6">
    <location>
        <begin position="1"/>
        <end position="92"/>
    </location>
</feature>
<protein>
    <recommendedName>
        <fullName evidence="2">histidine kinase</fullName>
        <ecNumber evidence="2">2.7.13.3</ecNumber>
    </recommendedName>
</protein>
<gene>
    <name evidence="7" type="ORF">MNBD_ALPHA11-2044</name>
</gene>
<keyword evidence="4" id="KW-0418">Kinase</keyword>
<dbReference type="InterPro" id="IPR036890">
    <property type="entry name" value="HATPase_C_sf"/>
</dbReference>
<dbReference type="SUPFAM" id="SSF55874">
    <property type="entry name" value="ATPase domain of HSP90 chaperone/DNA topoisomerase II/histidine kinase"/>
    <property type="match status" value="1"/>
</dbReference>
<dbReference type="GO" id="GO:0000160">
    <property type="term" value="P:phosphorelay signal transduction system"/>
    <property type="evidence" value="ECO:0007669"/>
    <property type="project" value="UniProtKB-KW"/>
</dbReference>
<dbReference type="InterPro" id="IPR005467">
    <property type="entry name" value="His_kinase_dom"/>
</dbReference>
<dbReference type="GO" id="GO:0004673">
    <property type="term" value="F:protein histidine kinase activity"/>
    <property type="evidence" value="ECO:0007669"/>
    <property type="project" value="UniProtKB-EC"/>
</dbReference>
<sequence length="102" mass="10383">PAGGQVRIGAWVANEGIVLEITDTGIGITKDKLAALFEPFALEDASKFRERGGMGTGLAIARAIAELSGGELAIDSMLGIGTTVAVSLPMNADKQIKSAQAA</sequence>
<organism evidence="7">
    <name type="scientific">hydrothermal vent metagenome</name>
    <dbReference type="NCBI Taxonomy" id="652676"/>
    <lineage>
        <taxon>unclassified sequences</taxon>
        <taxon>metagenomes</taxon>
        <taxon>ecological metagenomes</taxon>
    </lineage>
</organism>
<dbReference type="EMBL" id="UOEQ01000408">
    <property type="protein sequence ID" value="VAW22299.1"/>
    <property type="molecule type" value="Genomic_DNA"/>
</dbReference>
<evidence type="ECO:0000259" key="6">
    <source>
        <dbReference type="PROSITE" id="PS50109"/>
    </source>
</evidence>
<evidence type="ECO:0000256" key="4">
    <source>
        <dbReference type="ARBA" id="ARBA00022777"/>
    </source>
</evidence>
<accession>A0A3B0UCJ6</accession>
<feature type="non-terminal residue" evidence="7">
    <location>
        <position position="1"/>
    </location>
</feature>
<dbReference type="InterPro" id="IPR004358">
    <property type="entry name" value="Sig_transdc_His_kin-like_C"/>
</dbReference>
<dbReference type="InterPro" id="IPR050736">
    <property type="entry name" value="Sensor_HK_Regulatory"/>
</dbReference>
<dbReference type="EC" id="2.7.13.3" evidence="2"/>
<dbReference type="Gene3D" id="3.30.565.10">
    <property type="entry name" value="Histidine kinase-like ATPase, C-terminal domain"/>
    <property type="match status" value="1"/>
</dbReference>
<name>A0A3B0UCJ6_9ZZZZ</name>
<dbReference type="PANTHER" id="PTHR43711">
    <property type="entry name" value="TWO-COMPONENT HISTIDINE KINASE"/>
    <property type="match status" value="1"/>
</dbReference>
<reference evidence="7" key="1">
    <citation type="submission" date="2018-06" db="EMBL/GenBank/DDBJ databases">
        <authorList>
            <person name="Zhirakovskaya E."/>
        </authorList>
    </citation>
    <scope>NUCLEOTIDE SEQUENCE</scope>
</reference>
<dbReference type="PRINTS" id="PR00344">
    <property type="entry name" value="BCTRLSENSOR"/>
</dbReference>
<dbReference type="PROSITE" id="PS50109">
    <property type="entry name" value="HIS_KIN"/>
    <property type="match status" value="1"/>
</dbReference>
<dbReference type="SMART" id="SM00387">
    <property type="entry name" value="HATPase_c"/>
    <property type="match status" value="1"/>
</dbReference>
<evidence type="ECO:0000256" key="1">
    <source>
        <dbReference type="ARBA" id="ARBA00000085"/>
    </source>
</evidence>
<evidence type="ECO:0000256" key="2">
    <source>
        <dbReference type="ARBA" id="ARBA00012438"/>
    </source>
</evidence>
<dbReference type="Pfam" id="PF02518">
    <property type="entry name" value="HATPase_c"/>
    <property type="match status" value="1"/>
</dbReference>
<proteinExistence type="predicted"/>
<dbReference type="InterPro" id="IPR003594">
    <property type="entry name" value="HATPase_dom"/>
</dbReference>
<dbReference type="PANTHER" id="PTHR43711:SF26">
    <property type="entry name" value="SENSOR HISTIDINE KINASE RCSC"/>
    <property type="match status" value="1"/>
</dbReference>
<keyword evidence="3" id="KW-0808">Transferase</keyword>